<keyword evidence="2" id="KW-1185">Reference proteome</keyword>
<proteinExistence type="predicted"/>
<protein>
    <submittedName>
        <fullName evidence="1">Uncharacterized protein</fullName>
    </submittedName>
</protein>
<dbReference type="AlphaFoldDB" id="A0A922HUL0"/>
<dbReference type="Proteomes" id="UP000790347">
    <property type="component" value="Unassembled WGS sequence"/>
</dbReference>
<evidence type="ECO:0000313" key="1">
    <source>
        <dbReference type="EMBL" id="KAH9506519.1"/>
    </source>
</evidence>
<accession>A0A922HUL0</accession>
<name>A0A922HUL0_DERFA</name>
<sequence length="72" mass="8456">MENEINSTGFTPSQLLLGHHERFECDTSDPIDSKLIENDSNRTSTWREKAKSNLKRIIDPMWEQTLKLMITY</sequence>
<evidence type="ECO:0000313" key="2">
    <source>
        <dbReference type="Proteomes" id="UP000790347"/>
    </source>
</evidence>
<dbReference type="EMBL" id="ASGP02000005">
    <property type="protein sequence ID" value="KAH9506519.1"/>
    <property type="molecule type" value="Genomic_DNA"/>
</dbReference>
<organism evidence="1 2">
    <name type="scientific">Dermatophagoides farinae</name>
    <name type="common">American house dust mite</name>
    <dbReference type="NCBI Taxonomy" id="6954"/>
    <lineage>
        <taxon>Eukaryota</taxon>
        <taxon>Metazoa</taxon>
        <taxon>Ecdysozoa</taxon>
        <taxon>Arthropoda</taxon>
        <taxon>Chelicerata</taxon>
        <taxon>Arachnida</taxon>
        <taxon>Acari</taxon>
        <taxon>Acariformes</taxon>
        <taxon>Sarcoptiformes</taxon>
        <taxon>Astigmata</taxon>
        <taxon>Psoroptidia</taxon>
        <taxon>Analgoidea</taxon>
        <taxon>Pyroglyphidae</taxon>
        <taxon>Dermatophagoidinae</taxon>
        <taxon>Dermatophagoides</taxon>
    </lineage>
</organism>
<comment type="caution">
    <text evidence="1">The sequence shown here is derived from an EMBL/GenBank/DDBJ whole genome shotgun (WGS) entry which is preliminary data.</text>
</comment>
<reference evidence="1" key="2">
    <citation type="journal article" date="2022" name="Res Sq">
        <title>Comparative Genomics Reveals Insights into the Divergent Evolution of Astigmatic Mites and Household Pest Adaptations.</title>
        <authorList>
            <person name="Xiong Q."/>
            <person name="Wan A.T.-Y."/>
            <person name="Liu X.-Y."/>
            <person name="Fung C.S.-H."/>
            <person name="Xiao X."/>
            <person name="Malainual N."/>
            <person name="Hou J."/>
            <person name="Wang L."/>
            <person name="Wang M."/>
            <person name="Yang K."/>
            <person name="Cui Y."/>
            <person name="Leung E."/>
            <person name="Nong W."/>
            <person name="Shin S.-K."/>
            <person name="Au S."/>
            <person name="Jeong K.Y."/>
            <person name="Chew F.T."/>
            <person name="Hui J."/>
            <person name="Leung T.F."/>
            <person name="Tungtrongchitr A."/>
            <person name="Zhong N."/>
            <person name="Liu Z."/>
            <person name="Tsui S."/>
        </authorList>
    </citation>
    <scope>NUCLEOTIDE SEQUENCE</scope>
    <source>
        <strain evidence="1">Derf</strain>
        <tissue evidence="1">Whole organism</tissue>
    </source>
</reference>
<gene>
    <name evidence="1" type="ORF">DERF_011246</name>
</gene>
<reference evidence="1" key="1">
    <citation type="submission" date="2013-05" db="EMBL/GenBank/DDBJ databases">
        <authorList>
            <person name="Yim A.K.Y."/>
            <person name="Chan T.F."/>
            <person name="Ji K.M."/>
            <person name="Liu X.Y."/>
            <person name="Zhou J.W."/>
            <person name="Li R.Q."/>
            <person name="Yang K.Y."/>
            <person name="Li J."/>
            <person name="Li M."/>
            <person name="Law P.T.W."/>
            <person name="Wu Y.L."/>
            <person name="Cai Z.L."/>
            <person name="Qin H."/>
            <person name="Bao Y."/>
            <person name="Leung R.K.K."/>
            <person name="Ng P.K.S."/>
            <person name="Zou J."/>
            <person name="Zhong X.J."/>
            <person name="Ran P.X."/>
            <person name="Zhong N.S."/>
            <person name="Liu Z.G."/>
            <person name="Tsui S.K.W."/>
        </authorList>
    </citation>
    <scope>NUCLEOTIDE SEQUENCE</scope>
    <source>
        <strain evidence="1">Derf</strain>
        <tissue evidence="1">Whole organism</tissue>
    </source>
</reference>